<gene>
    <name evidence="2" type="ORF">JCM15093_1297</name>
</gene>
<protein>
    <submittedName>
        <fullName evidence="2">Endoglucanase D</fullName>
    </submittedName>
</protein>
<proteinExistence type="predicted"/>
<feature type="chain" id="PRO_5001662666" evidence="1">
    <location>
        <begin position="31"/>
        <end position="267"/>
    </location>
</feature>
<reference evidence="2 3" key="1">
    <citation type="journal article" date="2015" name="Microbes Environ.">
        <title>Distribution and evolution of nitrogen fixation genes in the phylum bacteroidetes.</title>
        <authorList>
            <person name="Inoue J."/>
            <person name="Oshima K."/>
            <person name="Suda W."/>
            <person name="Sakamoto M."/>
            <person name="Iino T."/>
            <person name="Noda S."/>
            <person name="Hongoh Y."/>
            <person name="Hattori M."/>
            <person name="Ohkuma M."/>
        </authorList>
    </citation>
    <scope>NUCLEOTIDE SEQUENCE [LARGE SCALE GENOMIC DNA]</scope>
    <source>
        <strain evidence="2 3">JCM 15093</strain>
    </source>
</reference>
<dbReference type="Proteomes" id="UP000027601">
    <property type="component" value="Unassembled WGS sequence"/>
</dbReference>
<accession>A0A069CZW0</accession>
<dbReference type="EMBL" id="BAJS01000005">
    <property type="protein sequence ID" value="GAK36153.1"/>
    <property type="molecule type" value="Genomic_DNA"/>
</dbReference>
<keyword evidence="1" id="KW-0732">Signal</keyword>
<dbReference type="AlphaFoldDB" id="A0A069CZW0"/>
<name>A0A069CZW0_9BACE</name>
<dbReference type="PROSITE" id="PS51257">
    <property type="entry name" value="PROKAR_LIPOPROTEIN"/>
    <property type="match status" value="1"/>
</dbReference>
<evidence type="ECO:0000313" key="3">
    <source>
        <dbReference type="Proteomes" id="UP000027601"/>
    </source>
</evidence>
<dbReference type="STRING" id="1121097.GCA_000428125_01732"/>
<feature type="signal peptide" evidence="1">
    <location>
        <begin position="1"/>
        <end position="30"/>
    </location>
</feature>
<sequence>MTIGRRLGVASSVIGVALCLLLSACSNKSARSDWTQLVLNDSSYFEAPGLNVMVFSHSYDGLFDDSKMAGIEIVHHGLCMARNGDVHLNPAPGQWDLHSILIEKKVERKNNLIIAQLKYDNPHFIYQIQARLGDGGIYVSVWTDQPIPDELKGIASLDIEFAPMLYVGHTYIMDGKVREIPHSPHGEMIIRKTDASKPLPIATGKKFDINPDDAERHITVSSAEQNLLFYDGWSKAQNGWLVLRSLLPAGKSGKILEWFISGETKKS</sequence>
<dbReference type="RefSeq" id="WP_024996129.1">
    <property type="nucleotide sequence ID" value="NZ_ATZI01000005.1"/>
</dbReference>
<dbReference type="eggNOG" id="ENOG502Z891">
    <property type="taxonomic scope" value="Bacteria"/>
</dbReference>
<comment type="caution">
    <text evidence="2">The sequence shown here is derived from an EMBL/GenBank/DDBJ whole genome shotgun (WGS) entry which is preliminary data.</text>
</comment>
<keyword evidence="3" id="KW-1185">Reference proteome</keyword>
<evidence type="ECO:0000313" key="2">
    <source>
        <dbReference type="EMBL" id="GAK36153.1"/>
    </source>
</evidence>
<dbReference type="OrthoDB" id="1029026at2"/>
<organism evidence="2 3">
    <name type="scientific">Bacteroides graminisolvens DSM 19988 = JCM 15093</name>
    <dbReference type="NCBI Taxonomy" id="1121097"/>
    <lineage>
        <taxon>Bacteria</taxon>
        <taxon>Pseudomonadati</taxon>
        <taxon>Bacteroidota</taxon>
        <taxon>Bacteroidia</taxon>
        <taxon>Bacteroidales</taxon>
        <taxon>Bacteroidaceae</taxon>
        <taxon>Bacteroides</taxon>
    </lineage>
</organism>
<evidence type="ECO:0000256" key="1">
    <source>
        <dbReference type="SAM" id="SignalP"/>
    </source>
</evidence>